<keyword evidence="1" id="KW-0812">Transmembrane</keyword>
<feature type="transmembrane region" description="Helical" evidence="1">
    <location>
        <begin position="60"/>
        <end position="90"/>
    </location>
</feature>
<evidence type="ECO:0000313" key="2">
    <source>
        <dbReference type="EMBL" id="AKL39061.1"/>
    </source>
</evidence>
<reference evidence="2" key="1">
    <citation type="submission" date="2015-02" db="EMBL/GenBank/DDBJ databases">
        <title>Echinochasmus japonicus (Tanabe, 1926): The complete mitochondrial genome for the Echinostomatidae family (Trematoda: Platyhelminthes).</title>
        <authorList>
            <person name="Le T.H."/>
            <person name="Nguyen T.B.N."/>
            <person name="Nguyen T.K."/>
            <person name="Dung D.T."/>
        </authorList>
    </citation>
    <scope>NUCLEOTIDE SEQUENCE</scope>
    <source>
        <strain evidence="2">EjPT</strain>
    </source>
</reference>
<gene>
    <name evidence="2" type="primary">ND2</name>
</gene>
<dbReference type="CTD" id="4536"/>
<feature type="transmembrane region" description="Helical" evidence="1">
    <location>
        <begin position="245"/>
        <end position="265"/>
    </location>
</feature>
<feature type="transmembrane region" description="Helical" evidence="1">
    <location>
        <begin position="5"/>
        <end position="23"/>
    </location>
</feature>
<feature type="transmembrane region" description="Helical" evidence="1">
    <location>
        <begin position="222"/>
        <end position="239"/>
    </location>
</feature>
<dbReference type="GeneID" id="28254332"/>
<dbReference type="EMBL" id="KP844722">
    <property type="protein sequence ID" value="AKL39061.1"/>
    <property type="molecule type" value="Genomic_DNA"/>
</dbReference>
<sequence>MRGLFIGLLSLGGLISFCFLMFVSDSVSLFWLFLELCTLSLIPSFFMANEYISLVGLFNYIIVSSISSSLILCGILCEGLLFMLIVGLLVKFGLFPFLGWVYSVCLNSNWFVVWGVSTFLKFPLFFLPFFLSFGGLESVFVVSCVTLVLLSVLFWVYSYSWYGCWCHMMLSSSACLVASSLVVSSELILYLFLVYCVWCSLVILFLALYGFDGQMGVSSGGVGYYLFFCLLLLSFPFSFSVFYKLLLSVVMFSCGLAVMVCWVLYSISEQFYLLKYLMSCSVPKSLFGVVSVV</sequence>
<keyword evidence="1" id="KW-1133">Transmembrane helix</keyword>
<feature type="transmembrane region" description="Helical" evidence="1">
    <location>
        <begin position="187"/>
        <end position="210"/>
    </location>
</feature>
<keyword evidence="1" id="KW-0472">Membrane</keyword>
<evidence type="ECO:0000256" key="1">
    <source>
        <dbReference type="SAM" id="Phobius"/>
    </source>
</evidence>
<geneLocation type="mitochondrion" evidence="2"/>
<organism evidence="2">
    <name type="scientific">Echinochasmus japonicus</name>
    <dbReference type="NCBI Taxonomy" id="1197313"/>
    <lineage>
        <taxon>Eukaryota</taxon>
        <taxon>Metazoa</taxon>
        <taxon>Spiralia</taxon>
        <taxon>Lophotrochozoa</taxon>
        <taxon>Platyhelminthes</taxon>
        <taxon>Trematoda</taxon>
        <taxon>Digenea</taxon>
        <taxon>Plagiorchiida</taxon>
        <taxon>Echinostomata</taxon>
        <taxon>Echinostomatoidea</taxon>
        <taxon>Echinochasmidae</taxon>
        <taxon>Echinochasmus</taxon>
    </lineage>
</organism>
<dbReference type="RefSeq" id="YP_009261933.1">
    <property type="nucleotide sequence ID" value="NC_030518.1"/>
</dbReference>
<feature type="transmembrane region" description="Helical" evidence="1">
    <location>
        <begin position="138"/>
        <end position="162"/>
    </location>
</feature>
<feature type="transmembrane region" description="Helical" evidence="1">
    <location>
        <begin position="110"/>
        <end position="131"/>
    </location>
</feature>
<dbReference type="AlphaFoldDB" id="A0A186QDL1"/>
<accession>A0A186QDL1</accession>
<keyword evidence="2" id="KW-0496">Mitochondrion</keyword>
<proteinExistence type="predicted"/>
<protein>
    <submittedName>
        <fullName evidence="2">NADH dehydrogenase subunit 2</fullName>
    </submittedName>
</protein>
<name>A0A186QDL1_9TREM</name>